<dbReference type="Proteomes" id="UP000189701">
    <property type="component" value="Unplaced"/>
</dbReference>
<reference evidence="3" key="2">
    <citation type="submission" date="2025-08" db="UniProtKB">
        <authorList>
            <consortium name="RefSeq"/>
        </authorList>
    </citation>
    <scope>IDENTIFICATION</scope>
    <source>
        <tissue evidence="3">Leaf</tissue>
    </source>
</reference>
<dbReference type="Gene3D" id="2.40.70.10">
    <property type="entry name" value="Acid Proteases"/>
    <property type="match status" value="1"/>
</dbReference>
<gene>
    <name evidence="3" type="primary">LOC104221040</name>
</gene>
<dbReference type="InterPro" id="IPR005162">
    <property type="entry name" value="Retrotrans_gag_dom"/>
</dbReference>
<feature type="domain" description="Retrotransposon gag" evidence="1">
    <location>
        <begin position="12"/>
        <end position="82"/>
    </location>
</feature>
<name>A0A1U7VQY4_NICSY</name>
<sequence length="356" mass="40302">MSSILLKKFGEILTGVALTWYSQLLARAIETFEEMTDKFVMVHARAKKTETRVNDIFIVKQSLGEGLRDFLVRFNSLCSGETRNEGEVAAKDEELGHKIEDCIALKQEVVNMLRQGHLKELLSDNGRNNFAIGSEHRGPPKPPSLFRTINMIIGGCDNDSINNVKFTATHKLKRSITHEQCDGLEESIIFDELDVDSLTFPHNDALIITFCILDTDVKCIMVDGGSGTCIIHPRVLTQMRLEDKIVPHCITLTGFNNAVERSSGEIMLLFLADGVTLETTFHIMDQATTYNTIVGRSWIYPMRAISFSLYQVSKFPAPWGIFIIRGEKCTYREFYRIALDEIITQQKNNKEKEAQK</sequence>
<dbReference type="Pfam" id="PF03732">
    <property type="entry name" value="Retrotrans_gag"/>
    <property type="match status" value="1"/>
</dbReference>
<keyword evidence="2" id="KW-1185">Reference proteome</keyword>
<accession>A0A1U7VQY4</accession>
<proteinExistence type="predicted"/>
<dbReference type="RefSeq" id="XP_009770317.1">
    <property type="nucleotide sequence ID" value="XM_009772015.1"/>
</dbReference>
<dbReference type="CDD" id="cd00303">
    <property type="entry name" value="retropepsin_like"/>
    <property type="match status" value="1"/>
</dbReference>
<protein>
    <submittedName>
        <fullName evidence="3">Uncharacterized protein LOC104221040</fullName>
    </submittedName>
</protein>
<dbReference type="PANTHER" id="PTHR33240:SF8">
    <property type="entry name" value="OS03G0439900 PROTEIN"/>
    <property type="match status" value="1"/>
</dbReference>
<organism evidence="2 3">
    <name type="scientific">Nicotiana sylvestris</name>
    <name type="common">Wood tobacco</name>
    <name type="synonym">South American tobacco</name>
    <dbReference type="NCBI Taxonomy" id="4096"/>
    <lineage>
        <taxon>Eukaryota</taxon>
        <taxon>Viridiplantae</taxon>
        <taxon>Streptophyta</taxon>
        <taxon>Embryophyta</taxon>
        <taxon>Tracheophyta</taxon>
        <taxon>Spermatophyta</taxon>
        <taxon>Magnoliopsida</taxon>
        <taxon>eudicotyledons</taxon>
        <taxon>Gunneridae</taxon>
        <taxon>Pentapetalae</taxon>
        <taxon>asterids</taxon>
        <taxon>lamiids</taxon>
        <taxon>Solanales</taxon>
        <taxon>Solanaceae</taxon>
        <taxon>Nicotianoideae</taxon>
        <taxon>Nicotianeae</taxon>
        <taxon>Nicotiana</taxon>
    </lineage>
</organism>
<dbReference type="InterPro" id="IPR021109">
    <property type="entry name" value="Peptidase_aspartic_dom_sf"/>
</dbReference>
<reference evidence="2" key="1">
    <citation type="journal article" date="2013" name="Genome Biol.">
        <title>Reference genomes and transcriptomes of Nicotiana sylvestris and Nicotiana tomentosiformis.</title>
        <authorList>
            <person name="Sierro N."/>
            <person name="Battey J.N."/>
            <person name="Ouadi S."/>
            <person name="Bovet L."/>
            <person name="Goepfert S."/>
            <person name="Bakaher N."/>
            <person name="Peitsch M.C."/>
            <person name="Ivanov N.V."/>
        </authorList>
    </citation>
    <scope>NUCLEOTIDE SEQUENCE [LARGE SCALE GENOMIC DNA]</scope>
</reference>
<dbReference type="PANTHER" id="PTHR33240">
    <property type="entry name" value="OS08G0508500 PROTEIN"/>
    <property type="match status" value="1"/>
</dbReference>
<evidence type="ECO:0000313" key="2">
    <source>
        <dbReference type="Proteomes" id="UP000189701"/>
    </source>
</evidence>
<evidence type="ECO:0000259" key="1">
    <source>
        <dbReference type="Pfam" id="PF03732"/>
    </source>
</evidence>
<dbReference type="eggNOG" id="KOG0017">
    <property type="taxonomic scope" value="Eukaryota"/>
</dbReference>
<dbReference type="AlphaFoldDB" id="A0A1U7VQY4"/>
<evidence type="ECO:0000313" key="3">
    <source>
        <dbReference type="RefSeq" id="XP_009770317.1"/>
    </source>
</evidence>